<proteinExistence type="predicted"/>
<sequence length="89" mass="9793">MHARSSVHCSTSIRSSRPDRMHNSSHDAWGPGPLADQSSRRTVVLLLRLDAEARLAFCALLSKLSGRHRHQTPAGPARPGPARPQQHDE</sequence>
<evidence type="ECO:0000256" key="1">
    <source>
        <dbReference type="SAM" id="MobiDB-lite"/>
    </source>
</evidence>
<name>A0A835KM65_9POAL</name>
<keyword evidence="3" id="KW-1185">Reference proteome</keyword>
<feature type="compositionally biased region" description="Basic and acidic residues" evidence="1">
    <location>
        <begin position="16"/>
        <end position="25"/>
    </location>
</feature>
<organism evidence="2 3">
    <name type="scientific">Digitaria exilis</name>
    <dbReference type="NCBI Taxonomy" id="1010633"/>
    <lineage>
        <taxon>Eukaryota</taxon>
        <taxon>Viridiplantae</taxon>
        <taxon>Streptophyta</taxon>
        <taxon>Embryophyta</taxon>
        <taxon>Tracheophyta</taxon>
        <taxon>Spermatophyta</taxon>
        <taxon>Magnoliopsida</taxon>
        <taxon>Liliopsida</taxon>
        <taxon>Poales</taxon>
        <taxon>Poaceae</taxon>
        <taxon>PACMAD clade</taxon>
        <taxon>Panicoideae</taxon>
        <taxon>Panicodae</taxon>
        <taxon>Paniceae</taxon>
        <taxon>Anthephorinae</taxon>
        <taxon>Digitaria</taxon>
    </lineage>
</organism>
<protein>
    <submittedName>
        <fullName evidence="2">Uncharacterized protein</fullName>
    </submittedName>
</protein>
<reference evidence="2" key="1">
    <citation type="submission" date="2020-07" db="EMBL/GenBank/DDBJ databases">
        <title>Genome sequence and genetic diversity analysis of an under-domesticated orphan crop, white fonio (Digitaria exilis).</title>
        <authorList>
            <person name="Bennetzen J.L."/>
            <person name="Chen S."/>
            <person name="Ma X."/>
            <person name="Wang X."/>
            <person name="Yssel A.E.J."/>
            <person name="Chaluvadi S.R."/>
            <person name="Johnson M."/>
            <person name="Gangashetty P."/>
            <person name="Hamidou F."/>
            <person name="Sanogo M.D."/>
            <person name="Zwaenepoel A."/>
            <person name="Wallace J."/>
            <person name="Van De Peer Y."/>
            <person name="Van Deynze A."/>
        </authorList>
    </citation>
    <scope>NUCLEOTIDE SEQUENCE</scope>
    <source>
        <tissue evidence="2">Leaves</tissue>
    </source>
</reference>
<comment type="caution">
    <text evidence="2">The sequence shown here is derived from an EMBL/GenBank/DDBJ whole genome shotgun (WGS) entry which is preliminary data.</text>
</comment>
<dbReference type="Proteomes" id="UP000636709">
    <property type="component" value="Unassembled WGS sequence"/>
</dbReference>
<feature type="region of interest" description="Disordered" evidence="1">
    <location>
        <begin position="64"/>
        <end position="89"/>
    </location>
</feature>
<evidence type="ECO:0000313" key="3">
    <source>
        <dbReference type="Proteomes" id="UP000636709"/>
    </source>
</evidence>
<dbReference type="AlphaFoldDB" id="A0A835KM65"/>
<gene>
    <name evidence="2" type="ORF">HU200_015411</name>
</gene>
<dbReference type="EMBL" id="JACEFO010001603">
    <property type="protein sequence ID" value="KAF8733050.1"/>
    <property type="molecule type" value="Genomic_DNA"/>
</dbReference>
<feature type="region of interest" description="Disordered" evidence="1">
    <location>
        <begin position="1"/>
        <end position="37"/>
    </location>
</feature>
<accession>A0A835KM65</accession>
<evidence type="ECO:0000313" key="2">
    <source>
        <dbReference type="EMBL" id="KAF8733050.1"/>
    </source>
</evidence>